<proteinExistence type="inferred from homology"/>
<dbReference type="PANTHER" id="PTHR34477:SF5">
    <property type="entry name" value="BSL5627 PROTEIN"/>
    <property type="match status" value="1"/>
</dbReference>
<dbReference type="PANTHER" id="PTHR34477">
    <property type="entry name" value="UPF0213 PROTEIN YHBQ"/>
    <property type="match status" value="1"/>
</dbReference>
<comment type="caution">
    <text evidence="3">The sequence shown here is derived from an EMBL/GenBank/DDBJ whole genome shotgun (WGS) entry which is preliminary data.</text>
</comment>
<evidence type="ECO:0000313" key="3">
    <source>
        <dbReference type="EMBL" id="HEB96649.1"/>
    </source>
</evidence>
<accession>A0A831W3I4</accession>
<evidence type="ECO:0000259" key="2">
    <source>
        <dbReference type="PROSITE" id="PS50164"/>
    </source>
</evidence>
<dbReference type="CDD" id="cd10448">
    <property type="entry name" value="GIY-YIG_unchar_3"/>
    <property type="match status" value="1"/>
</dbReference>
<dbReference type="PROSITE" id="PS50164">
    <property type="entry name" value="GIY_YIG"/>
    <property type="match status" value="1"/>
</dbReference>
<dbReference type="EMBL" id="DRKP01000110">
    <property type="protein sequence ID" value="HEB96649.1"/>
    <property type="molecule type" value="Genomic_DNA"/>
</dbReference>
<dbReference type="InterPro" id="IPR050190">
    <property type="entry name" value="UPF0213_domain"/>
</dbReference>
<dbReference type="Pfam" id="PF01541">
    <property type="entry name" value="GIY-YIG"/>
    <property type="match status" value="1"/>
</dbReference>
<dbReference type="SMART" id="SM00465">
    <property type="entry name" value="GIYc"/>
    <property type="match status" value="1"/>
</dbReference>
<dbReference type="InterPro" id="IPR035901">
    <property type="entry name" value="GIY-YIG_endonuc_sf"/>
</dbReference>
<name>A0A831W3I4_9GAMM</name>
<gene>
    <name evidence="3" type="ORF">ENI96_09510</name>
</gene>
<dbReference type="Gene3D" id="3.40.1440.10">
    <property type="entry name" value="GIY-YIG endonuclease"/>
    <property type="match status" value="1"/>
</dbReference>
<dbReference type="AlphaFoldDB" id="A0A831W3I4"/>
<protein>
    <submittedName>
        <fullName evidence="3">GIY-YIG nuclease family protein</fullName>
    </submittedName>
</protein>
<feature type="domain" description="GIY-YIG" evidence="2">
    <location>
        <begin position="3"/>
        <end position="79"/>
    </location>
</feature>
<dbReference type="SUPFAM" id="SSF82771">
    <property type="entry name" value="GIY-YIG endonuclease"/>
    <property type="match status" value="1"/>
</dbReference>
<sequence length="97" mass="11891">MEKRPCVYLLASRRNGTLYVGVTSDLLKRVWQHRSDCVEGFSRRYRIHRLVWYEQHETMESAILREKRIKGWKRAWKIRLIESANPEWRDLYDALLR</sequence>
<evidence type="ECO:0000313" key="4">
    <source>
        <dbReference type="Proteomes" id="UP000886251"/>
    </source>
</evidence>
<evidence type="ECO:0000256" key="1">
    <source>
        <dbReference type="ARBA" id="ARBA00007435"/>
    </source>
</evidence>
<comment type="similarity">
    <text evidence="1">Belongs to the UPF0213 family.</text>
</comment>
<organism evidence="3 4">
    <name type="scientific">Sedimenticola thiotaurini</name>
    <dbReference type="NCBI Taxonomy" id="1543721"/>
    <lineage>
        <taxon>Bacteria</taxon>
        <taxon>Pseudomonadati</taxon>
        <taxon>Pseudomonadota</taxon>
        <taxon>Gammaproteobacteria</taxon>
        <taxon>Chromatiales</taxon>
        <taxon>Sedimenticolaceae</taxon>
        <taxon>Sedimenticola</taxon>
    </lineage>
</organism>
<reference evidence="3" key="1">
    <citation type="journal article" date="2020" name="mSystems">
        <title>Genome- and Community-Level Interaction Insights into Carbon Utilization and Element Cycling Functions of Hydrothermarchaeota in Hydrothermal Sediment.</title>
        <authorList>
            <person name="Zhou Z."/>
            <person name="Liu Y."/>
            <person name="Xu W."/>
            <person name="Pan J."/>
            <person name="Luo Z.H."/>
            <person name="Li M."/>
        </authorList>
    </citation>
    <scope>NUCLEOTIDE SEQUENCE [LARGE SCALE GENOMIC DNA]</scope>
    <source>
        <strain evidence="3">HyVt-443</strain>
    </source>
</reference>
<dbReference type="InterPro" id="IPR000305">
    <property type="entry name" value="GIY-YIG_endonuc"/>
</dbReference>
<dbReference type="Proteomes" id="UP000886251">
    <property type="component" value="Unassembled WGS sequence"/>
</dbReference>